<evidence type="ECO:0000313" key="2">
    <source>
        <dbReference type="Proteomes" id="UP000805193"/>
    </source>
</evidence>
<name>A0AC60QF78_IXOPE</name>
<dbReference type="Proteomes" id="UP000805193">
    <property type="component" value="Unassembled WGS sequence"/>
</dbReference>
<dbReference type="EMBL" id="JABSTQ010009183">
    <property type="protein sequence ID" value="KAG0431980.1"/>
    <property type="molecule type" value="Genomic_DNA"/>
</dbReference>
<reference evidence="1 2" key="1">
    <citation type="journal article" date="2020" name="Cell">
        <title>Large-Scale Comparative Analyses of Tick Genomes Elucidate Their Genetic Diversity and Vector Capacities.</title>
        <authorList>
            <consortium name="Tick Genome and Microbiome Consortium (TIGMIC)"/>
            <person name="Jia N."/>
            <person name="Wang J."/>
            <person name="Shi W."/>
            <person name="Du L."/>
            <person name="Sun Y."/>
            <person name="Zhan W."/>
            <person name="Jiang J.F."/>
            <person name="Wang Q."/>
            <person name="Zhang B."/>
            <person name="Ji P."/>
            <person name="Bell-Sakyi L."/>
            <person name="Cui X.M."/>
            <person name="Yuan T.T."/>
            <person name="Jiang B.G."/>
            <person name="Yang W.F."/>
            <person name="Lam T.T."/>
            <person name="Chang Q.C."/>
            <person name="Ding S.J."/>
            <person name="Wang X.J."/>
            <person name="Zhu J.G."/>
            <person name="Ruan X.D."/>
            <person name="Zhao L."/>
            <person name="Wei J.T."/>
            <person name="Ye R.Z."/>
            <person name="Que T.C."/>
            <person name="Du C.H."/>
            <person name="Zhou Y.H."/>
            <person name="Cheng J.X."/>
            <person name="Dai P.F."/>
            <person name="Guo W.B."/>
            <person name="Han X.H."/>
            <person name="Huang E.J."/>
            <person name="Li L.F."/>
            <person name="Wei W."/>
            <person name="Gao Y.C."/>
            <person name="Liu J.Z."/>
            <person name="Shao H.Z."/>
            <person name="Wang X."/>
            <person name="Wang C.C."/>
            <person name="Yang T.C."/>
            <person name="Huo Q.B."/>
            <person name="Li W."/>
            <person name="Chen H.Y."/>
            <person name="Chen S.E."/>
            <person name="Zhou L.G."/>
            <person name="Ni X.B."/>
            <person name="Tian J.H."/>
            <person name="Sheng Y."/>
            <person name="Liu T."/>
            <person name="Pan Y.S."/>
            <person name="Xia L.Y."/>
            <person name="Li J."/>
            <person name="Zhao F."/>
            <person name="Cao W.C."/>
        </authorList>
    </citation>
    <scope>NUCLEOTIDE SEQUENCE [LARGE SCALE GENOMIC DNA]</scope>
    <source>
        <strain evidence="1">Iper-2018</strain>
    </source>
</reference>
<sequence length="317" mass="35367">MLETWKVNEEAEARDAKRAKSTIEEAFCQLEQRETVNSTVSSRVEEEQNCVTMETTAREWDKAERETGVRQKGRRKWKETRTAGRRPPAPRRSPGPAELGPDTSYSNVPDPSPARSKPQRSAGGAPRTVDRPPAPHPANYDAPACPASELLAEHKRLSCRPRKTLVSLPPGPPEVIRFPKLVELERCHGSCYQESHLCHPVATQQIIVQVITVNLTEGRPLAQCTEVIMEKHSKCSCGCRIKKSHCSESQVYAASECTCKCKNLAEAKRCTNSNKVWNPSRCSCDCLRDETSCSTGFYFSKDDCRCQPAVEYNVEGS</sequence>
<gene>
    <name evidence="1" type="ORF">HPB47_021294</name>
</gene>
<comment type="caution">
    <text evidence="1">The sequence shown here is derived from an EMBL/GenBank/DDBJ whole genome shotgun (WGS) entry which is preliminary data.</text>
</comment>
<organism evidence="1 2">
    <name type="scientific">Ixodes persulcatus</name>
    <name type="common">Taiga tick</name>
    <dbReference type="NCBI Taxonomy" id="34615"/>
    <lineage>
        <taxon>Eukaryota</taxon>
        <taxon>Metazoa</taxon>
        <taxon>Ecdysozoa</taxon>
        <taxon>Arthropoda</taxon>
        <taxon>Chelicerata</taxon>
        <taxon>Arachnida</taxon>
        <taxon>Acari</taxon>
        <taxon>Parasitiformes</taxon>
        <taxon>Ixodida</taxon>
        <taxon>Ixodoidea</taxon>
        <taxon>Ixodidae</taxon>
        <taxon>Ixodinae</taxon>
        <taxon>Ixodes</taxon>
    </lineage>
</organism>
<keyword evidence="2" id="KW-1185">Reference proteome</keyword>
<protein>
    <submittedName>
        <fullName evidence="1">Uncharacterized protein</fullName>
    </submittedName>
</protein>
<proteinExistence type="predicted"/>
<accession>A0AC60QF78</accession>
<evidence type="ECO:0000313" key="1">
    <source>
        <dbReference type="EMBL" id="KAG0431980.1"/>
    </source>
</evidence>